<dbReference type="InterPro" id="IPR003180">
    <property type="entry name" value="MPG"/>
</dbReference>
<organism evidence="6 7">
    <name type="scientific">Candidatus Yanofskybacteria bacterium RIFCSPHIGHO2_01_FULL_48_25b</name>
    <dbReference type="NCBI Taxonomy" id="1802672"/>
    <lineage>
        <taxon>Bacteria</taxon>
        <taxon>Candidatus Yanofskyibacteriota</taxon>
    </lineage>
</organism>
<keyword evidence="4 5" id="KW-0234">DNA repair</keyword>
<evidence type="ECO:0000313" key="7">
    <source>
        <dbReference type="Proteomes" id="UP000177605"/>
    </source>
</evidence>
<evidence type="ECO:0000256" key="1">
    <source>
        <dbReference type="ARBA" id="ARBA00009232"/>
    </source>
</evidence>
<dbReference type="NCBIfam" id="TIGR00567">
    <property type="entry name" value="3mg"/>
    <property type="match status" value="1"/>
</dbReference>
<proteinExistence type="inferred from homology"/>
<gene>
    <name evidence="6" type="ORF">A2669_02300</name>
</gene>
<dbReference type="Proteomes" id="UP000177605">
    <property type="component" value="Unassembled WGS sequence"/>
</dbReference>
<name>A0A1F8F1Q3_9BACT</name>
<dbReference type="FunFam" id="3.10.300.10:FF:000001">
    <property type="entry name" value="Putative 3-methyladenine DNA glycosylase"/>
    <property type="match status" value="1"/>
</dbReference>
<dbReference type="Gene3D" id="3.10.300.10">
    <property type="entry name" value="Methylpurine-DNA glycosylase (MPG)"/>
    <property type="match status" value="1"/>
</dbReference>
<dbReference type="EC" id="3.2.2.-" evidence="5"/>
<dbReference type="GO" id="GO:0003677">
    <property type="term" value="F:DNA binding"/>
    <property type="evidence" value="ECO:0007669"/>
    <property type="project" value="InterPro"/>
</dbReference>
<dbReference type="InterPro" id="IPR036995">
    <property type="entry name" value="MPG_sf"/>
</dbReference>
<evidence type="ECO:0000313" key="6">
    <source>
        <dbReference type="EMBL" id="OGN07062.1"/>
    </source>
</evidence>
<comment type="caution">
    <text evidence="6">The sequence shown here is derived from an EMBL/GenBank/DDBJ whole genome shotgun (WGS) entry which is preliminary data.</text>
</comment>
<evidence type="ECO:0000256" key="4">
    <source>
        <dbReference type="ARBA" id="ARBA00023204"/>
    </source>
</evidence>
<keyword evidence="3 5" id="KW-0378">Hydrolase</keyword>
<evidence type="ECO:0000256" key="5">
    <source>
        <dbReference type="HAMAP-Rule" id="MF_00527"/>
    </source>
</evidence>
<sequence length="183" mass="20826">MRLSKDFYNRNALSVARDLLGKVLVRRIGKVTVRYRIIETEAYCGTKDLACHSSRGRTKRTEIMFGPAGRAYVYMIYGMYHCLNIVTKEAGGAVLIRAGELVPRPKSKLKLPVESRLNGPGILCRELKIDKKLNGADLTKSKELRLEDHLAAKLLSGRVRRKKRIGVDYAGEYKDKLWRFVLD</sequence>
<accession>A0A1F8F1Q3</accession>
<dbReference type="PANTHER" id="PTHR10429">
    <property type="entry name" value="DNA-3-METHYLADENINE GLYCOSYLASE"/>
    <property type="match status" value="1"/>
</dbReference>
<evidence type="ECO:0000256" key="3">
    <source>
        <dbReference type="ARBA" id="ARBA00022801"/>
    </source>
</evidence>
<dbReference type="PANTHER" id="PTHR10429:SF0">
    <property type="entry name" value="DNA-3-METHYLADENINE GLYCOSYLASE"/>
    <property type="match status" value="1"/>
</dbReference>
<dbReference type="Pfam" id="PF02245">
    <property type="entry name" value="Pur_DNA_glyco"/>
    <property type="match status" value="1"/>
</dbReference>
<dbReference type="EMBL" id="MGJM01000004">
    <property type="protein sequence ID" value="OGN07062.1"/>
    <property type="molecule type" value="Genomic_DNA"/>
</dbReference>
<dbReference type="GO" id="GO:0006284">
    <property type="term" value="P:base-excision repair"/>
    <property type="evidence" value="ECO:0007669"/>
    <property type="project" value="InterPro"/>
</dbReference>
<dbReference type="GO" id="GO:0003905">
    <property type="term" value="F:alkylbase DNA N-glycosylase activity"/>
    <property type="evidence" value="ECO:0007669"/>
    <property type="project" value="InterPro"/>
</dbReference>
<keyword evidence="2 5" id="KW-0227">DNA damage</keyword>
<reference evidence="6 7" key="1">
    <citation type="journal article" date="2016" name="Nat. Commun.">
        <title>Thousands of microbial genomes shed light on interconnected biogeochemical processes in an aquifer system.</title>
        <authorList>
            <person name="Anantharaman K."/>
            <person name="Brown C.T."/>
            <person name="Hug L.A."/>
            <person name="Sharon I."/>
            <person name="Castelle C.J."/>
            <person name="Probst A.J."/>
            <person name="Thomas B.C."/>
            <person name="Singh A."/>
            <person name="Wilkins M.J."/>
            <person name="Karaoz U."/>
            <person name="Brodie E.L."/>
            <person name="Williams K.H."/>
            <person name="Hubbard S.S."/>
            <person name="Banfield J.F."/>
        </authorList>
    </citation>
    <scope>NUCLEOTIDE SEQUENCE [LARGE SCALE GENOMIC DNA]</scope>
</reference>
<dbReference type="SUPFAM" id="SSF50486">
    <property type="entry name" value="FMT C-terminal domain-like"/>
    <property type="match status" value="1"/>
</dbReference>
<dbReference type="InterPro" id="IPR011034">
    <property type="entry name" value="Formyl_transferase-like_C_sf"/>
</dbReference>
<evidence type="ECO:0000256" key="2">
    <source>
        <dbReference type="ARBA" id="ARBA00022763"/>
    </source>
</evidence>
<dbReference type="CDD" id="cd00540">
    <property type="entry name" value="AAG"/>
    <property type="match status" value="1"/>
</dbReference>
<dbReference type="AlphaFoldDB" id="A0A1F8F1Q3"/>
<dbReference type="HAMAP" id="MF_00527">
    <property type="entry name" value="3MGH"/>
    <property type="match status" value="1"/>
</dbReference>
<comment type="similarity">
    <text evidence="1 5">Belongs to the DNA glycosylase MPG family.</text>
</comment>
<protein>
    <recommendedName>
        <fullName evidence="5">Putative 3-methyladenine DNA glycosylase</fullName>
        <ecNumber evidence="5">3.2.2.-</ecNumber>
    </recommendedName>
</protein>